<protein>
    <submittedName>
        <fullName evidence="2">Uncharacterized protein</fullName>
    </submittedName>
</protein>
<evidence type="ECO:0000313" key="3">
    <source>
        <dbReference type="Proteomes" id="UP001501470"/>
    </source>
</evidence>
<keyword evidence="1" id="KW-0472">Membrane</keyword>
<keyword evidence="3" id="KW-1185">Reference proteome</keyword>
<organism evidence="2 3">
    <name type="scientific">Dactylosporangium maewongense</name>
    <dbReference type="NCBI Taxonomy" id="634393"/>
    <lineage>
        <taxon>Bacteria</taxon>
        <taxon>Bacillati</taxon>
        <taxon>Actinomycetota</taxon>
        <taxon>Actinomycetes</taxon>
        <taxon>Micromonosporales</taxon>
        <taxon>Micromonosporaceae</taxon>
        <taxon>Dactylosporangium</taxon>
    </lineage>
</organism>
<dbReference type="Proteomes" id="UP001501470">
    <property type="component" value="Unassembled WGS sequence"/>
</dbReference>
<proteinExistence type="predicted"/>
<evidence type="ECO:0000313" key="2">
    <source>
        <dbReference type="EMBL" id="GAA1533254.1"/>
    </source>
</evidence>
<sequence>MLARMSAAALAIVLAFVGIVGTYLTNMYLARRQERLARVNEQLSEFYGPLLAALSANGQVFDAWRLHVRPDGRSMFDPGGTPPTDAELAEWRLWFTTAFLPNIQRAREVVVRRADLLIEPSMPPVLLHLCAHVTSSEILVARWAAGDLTDQIALIRYPTDGVLEYASSSFATLKRRQADLLGDPTGRGLFSRARRRG</sequence>
<keyword evidence="1" id="KW-1133">Transmembrane helix</keyword>
<feature type="transmembrane region" description="Helical" evidence="1">
    <location>
        <begin position="6"/>
        <end position="29"/>
    </location>
</feature>
<gene>
    <name evidence="2" type="ORF">GCM10009827_059110</name>
</gene>
<evidence type="ECO:0000256" key="1">
    <source>
        <dbReference type="SAM" id="Phobius"/>
    </source>
</evidence>
<name>A0ABP4LWY5_9ACTN</name>
<dbReference type="EMBL" id="BAAAQD010000012">
    <property type="protein sequence ID" value="GAA1533254.1"/>
    <property type="molecule type" value="Genomic_DNA"/>
</dbReference>
<reference evidence="3" key="1">
    <citation type="journal article" date="2019" name="Int. J. Syst. Evol. Microbiol.">
        <title>The Global Catalogue of Microorganisms (GCM) 10K type strain sequencing project: providing services to taxonomists for standard genome sequencing and annotation.</title>
        <authorList>
            <consortium name="The Broad Institute Genomics Platform"/>
            <consortium name="The Broad Institute Genome Sequencing Center for Infectious Disease"/>
            <person name="Wu L."/>
            <person name="Ma J."/>
        </authorList>
    </citation>
    <scope>NUCLEOTIDE SEQUENCE [LARGE SCALE GENOMIC DNA]</scope>
    <source>
        <strain evidence="3">JCM 15933</strain>
    </source>
</reference>
<keyword evidence="1" id="KW-0812">Transmembrane</keyword>
<accession>A0ABP4LWY5</accession>
<comment type="caution">
    <text evidence="2">The sequence shown here is derived from an EMBL/GenBank/DDBJ whole genome shotgun (WGS) entry which is preliminary data.</text>
</comment>